<organism evidence="1 2">
    <name type="scientific">Acidithiobacillus caldus</name>
    <dbReference type="NCBI Taxonomy" id="33059"/>
    <lineage>
        <taxon>Bacteria</taxon>
        <taxon>Pseudomonadati</taxon>
        <taxon>Pseudomonadota</taxon>
        <taxon>Acidithiobacillia</taxon>
        <taxon>Acidithiobacillales</taxon>
        <taxon>Acidithiobacillaceae</taxon>
        <taxon>Acidithiobacillus</taxon>
    </lineage>
</organism>
<gene>
    <name evidence="1" type="ORF">BAE30_15925</name>
</gene>
<dbReference type="AlphaFoldDB" id="A0A1E7YRP9"/>
<dbReference type="Proteomes" id="UP000175707">
    <property type="component" value="Unassembled WGS sequence"/>
</dbReference>
<evidence type="ECO:0000313" key="1">
    <source>
        <dbReference type="EMBL" id="OFC41592.1"/>
    </source>
</evidence>
<sequence>MANRPFSLLREGIYAAKAMAEHPERHTQTELAGMEDDLRILASCLWDYVGVFGKIMLYTKEDKNAWDEDHLFNFGESLAMLSDLAQGIEDIRFALRNPETVKAEREEKAHA</sequence>
<name>A0A1E7YRP9_9PROT</name>
<protein>
    <submittedName>
        <fullName evidence="1">Uncharacterized protein</fullName>
    </submittedName>
</protein>
<reference evidence="1 2" key="1">
    <citation type="submission" date="2016-06" db="EMBL/GenBank/DDBJ databases">
        <title>Gene turnover analysis identifies the evolutionary adaptation of the extremophile Acidithiobacillus caldus.</title>
        <authorList>
            <person name="Zhang X."/>
        </authorList>
    </citation>
    <scope>NUCLEOTIDE SEQUENCE [LARGE SCALE GENOMIC DNA]</scope>
    <source>
        <strain evidence="1 2">S1</strain>
    </source>
</reference>
<evidence type="ECO:0000313" key="2">
    <source>
        <dbReference type="Proteomes" id="UP000175707"/>
    </source>
</evidence>
<accession>A0A1E7YRP9</accession>
<comment type="caution">
    <text evidence="1">The sequence shown here is derived from an EMBL/GenBank/DDBJ whole genome shotgun (WGS) entry which is preliminary data.</text>
</comment>
<dbReference type="EMBL" id="LZYH01001088">
    <property type="protein sequence ID" value="OFC41592.1"/>
    <property type="molecule type" value="Genomic_DNA"/>
</dbReference>
<proteinExistence type="predicted"/>